<accession>A0ABQ8USY2</accession>
<dbReference type="Pfam" id="PF00625">
    <property type="entry name" value="Guanylate_kin"/>
    <property type="match status" value="1"/>
</dbReference>
<dbReference type="PANTHER" id="PTHR23117">
    <property type="entry name" value="GUANYLATE KINASE-RELATED"/>
    <property type="match status" value="1"/>
</dbReference>
<dbReference type="NCBIfam" id="TIGR03263">
    <property type="entry name" value="guanyl_kin"/>
    <property type="match status" value="1"/>
</dbReference>
<dbReference type="GO" id="GO:0016301">
    <property type="term" value="F:kinase activity"/>
    <property type="evidence" value="ECO:0007669"/>
    <property type="project" value="UniProtKB-KW"/>
</dbReference>
<dbReference type="EC" id="2.7.4.8" evidence="2"/>
<evidence type="ECO:0000313" key="9">
    <source>
        <dbReference type="Proteomes" id="UP001141327"/>
    </source>
</evidence>
<dbReference type="PANTHER" id="PTHR23117:SF13">
    <property type="entry name" value="GUANYLATE KINASE"/>
    <property type="match status" value="1"/>
</dbReference>
<name>A0ABQ8USY2_9EUKA</name>
<dbReference type="PROSITE" id="PS00856">
    <property type="entry name" value="GUANYLATE_KINASE_1"/>
    <property type="match status" value="1"/>
</dbReference>
<dbReference type="EMBL" id="JAPMOS010000007">
    <property type="protein sequence ID" value="KAJ4461541.1"/>
    <property type="molecule type" value="Genomic_DNA"/>
</dbReference>
<organism evidence="8 9">
    <name type="scientific">Paratrimastix pyriformis</name>
    <dbReference type="NCBI Taxonomy" id="342808"/>
    <lineage>
        <taxon>Eukaryota</taxon>
        <taxon>Metamonada</taxon>
        <taxon>Preaxostyla</taxon>
        <taxon>Paratrimastigidae</taxon>
        <taxon>Paratrimastix</taxon>
    </lineage>
</organism>
<evidence type="ECO:0000256" key="5">
    <source>
        <dbReference type="ARBA" id="ARBA00022777"/>
    </source>
</evidence>
<dbReference type="InterPro" id="IPR017665">
    <property type="entry name" value="Guanylate_kinase"/>
</dbReference>
<comment type="similarity">
    <text evidence="1">Belongs to the guanylate kinase family.</text>
</comment>
<keyword evidence="3" id="KW-0808">Transferase</keyword>
<dbReference type="InterPro" id="IPR008145">
    <property type="entry name" value="GK/Ca_channel_bsu"/>
</dbReference>
<keyword evidence="4" id="KW-0547">Nucleotide-binding</keyword>
<feature type="domain" description="Guanylate kinase-like" evidence="7">
    <location>
        <begin position="41"/>
        <end position="223"/>
    </location>
</feature>
<keyword evidence="6" id="KW-0067">ATP-binding</keyword>
<evidence type="ECO:0000256" key="2">
    <source>
        <dbReference type="ARBA" id="ARBA00012961"/>
    </source>
</evidence>
<dbReference type="Gene3D" id="3.40.50.300">
    <property type="entry name" value="P-loop containing nucleotide triphosphate hydrolases"/>
    <property type="match status" value="1"/>
</dbReference>
<sequence length="229" mass="25437">MWLCSPSCVVAAGEFSRSHLRMSCQCSCAGSHAATAGHVYSRGIALAGPSGVGKSTIIHALMAKYPDKFGFSLSATTRQPRPGEVNGRDYQFLNRERFQELIAQGEFVEHADVHGNFYGTTKSAVDNVTSIGKIWLKDIDCCGCQQLKKHPTFHPIFIMVVAPDEAELERRLRGRGTETEEVVQRRLRDAIEEMKQKDSGLFDRVVVNGTVEQCLRDLEAVLREAHLLD</sequence>
<proteinExistence type="inferred from homology"/>
<protein>
    <recommendedName>
        <fullName evidence="2">guanylate kinase</fullName>
        <ecNumber evidence="2">2.7.4.8</ecNumber>
    </recommendedName>
</protein>
<evidence type="ECO:0000256" key="1">
    <source>
        <dbReference type="ARBA" id="ARBA00005790"/>
    </source>
</evidence>
<comment type="caution">
    <text evidence="8">The sequence shown here is derived from an EMBL/GenBank/DDBJ whole genome shotgun (WGS) entry which is preliminary data.</text>
</comment>
<dbReference type="PROSITE" id="PS50052">
    <property type="entry name" value="GUANYLATE_KINASE_2"/>
    <property type="match status" value="1"/>
</dbReference>
<evidence type="ECO:0000259" key="7">
    <source>
        <dbReference type="PROSITE" id="PS50052"/>
    </source>
</evidence>
<evidence type="ECO:0000256" key="6">
    <source>
        <dbReference type="ARBA" id="ARBA00022840"/>
    </source>
</evidence>
<evidence type="ECO:0000256" key="3">
    <source>
        <dbReference type="ARBA" id="ARBA00022679"/>
    </source>
</evidence>
<dbReference type="CDD" id="cd00071">
    <property type="entry name" value="GMPK"/>
    <property type="match status" value="1"/>
</dbReference>
<evidence type="ECO:0000256" key="4">
    <source>
        <dbReference type="ARBA" id="ARBA00022741"/>
    </source>
</evidence>
<dbReference type="InterPro" id="IPR027417">
    <property type="entry name" value="P-loop_NTPase"/>
</dbReference>
<keyword evidence="9" id="KW-1185">Reference proteome</keyword>
<dbReference type="SUPFAM" id="SSF52540">
    <property type="entry name" value="P-loop containing nucleoside triphosphate hydrolases"/>
    <property type="match status" value="1"/>
</dbReference>
<dbReference type="Proteomes" id="UP001141327">
    <property type="component" value="Unassembled WGS sequence"/>
</dbReference>
<evidence type="ECO:0000313" key="8">
    <source>
        <dbReference type="EMBL" id="KAJ4461541.1"/>
    </source>
</evidence>
<keyword evidence="5 8" id="KW-0418">Kinase</keyword>
<reference evidence="8" key="1">
    <citation type="journal article" date="2022" name="bioRxiv">
        <title>Genomics of Preaxostyla Flagellates Illuminates Evolutionary Transitions and the Path Towards Mitochondrial Loss.</title>
        <authorList>
            <person name="Novak L.V.F."/>
            <person name="Treitli S.C."/>
            <person name="Pyrih J."/>
            <person name="Halakuc P."/>
            <person name="Pipaliya S.V."/>
            <person name="Vacek V."/>
            <person name="Brzon O."/>
            <person name="Soukal P."/>
            <person name="Eme L."/>
            <person name="Dacks J.B."/>
            <person name="Karnkowska A."/>
            <person name="Elias M."/>
            <person name="Hampl V."/>
        </authorList>
    </citation>
    <scope>NUCLEOTIDE SEQUENCE</scope>
    <source>
        <strain evidence="8">RCP-MX</strain>
    </source>
</reference>
<dbReference type="InterPro" id="IPR008144">
    <property type="entry name" value="Guanylate_kin-like_dom"/>
</dbReference>
<gene>
    <name evidence="8" type="ORF">PAPYR_2132</name>
</gene>
<dbReference type="InterPro" id="IPR020590">
    <property type="entry name" value="Guanylate_kinase_CS"/>
</dbReference>
<dbReference type="SMART" id="SM00072">
    <property type="entry name" value="GuKc"/>
    <property type="match status" value="1"/>
</dbReference>